<organism evidence="6 7">
    <name type="scientific">Rhizopus stolonifer</name>
    <name type="common">Rhizopus nigricans</name>
    <dbReference type="NCBI Taxonomy" id="4846"/>
    <lineage>
        <taxon>Eukaryota</taxon>
        <taxon>Fungi</taxon>
        <taxon>Fungi incertae sedis</taxon>
        <taxon>Mucoromycota</taxon>
        <taxon>Mucoromycotina</taxon>
        <taxon>Mucoromycetes</taxon>
        <taxon>Mucorales</taxon>
        <taxon>Mucorineae</taxon>
        <taxon>Rhizopodaceae</taxon>
        <taxon>Rhizopus</taxon>
    </lineage>
</organism>
<comment type="caution">
    <text evidence="6">The sequence shown here is derived from an EMBL/GenBank/DDBJ whole genome shotgun (WGS) entry which is preliminary data.</text>
</comment>
<dbReference type="SUPFAM" id="SSF57667">
    <property type="entry name" value="beta-beta-alpha zinc fingers"/>
    <property type="match status" value="1"/>
</dbReference>
<dbReference type="Pfam" id="PF12756">
    <property type="entry name" value="zf-C2H2_2"/>
    <property type="match status" value="1"/>
</dbReference>
<name>A0A367IVH8_RHIST</name>
<reference evidence="6 7" key="1">
    <citation type="journal article" date="2018" name="G3 (Bethesda)">
        <title>Phylogenetic and Phylogenomic Definition of Rhizopus Species.</title>
        <authorList>
            <person name="Gryganskyi A.P."/>
            <person name="Golan J."/>
            <person name="Dolatabadi S."/>
            <person name="Mondo S."/>
            <person name="Robb S."/>
            <person name="Idnurm A."/>
            <person name="Muszewska A."/>
            <person name="Steczkiewicz K."/>
            <person name="Masonjones S."/>
            <person name="Liao H.L."/>
            <person name="Gajdeczka M.T."/>
            <person name="Anike F."/>
            <person name="Vuek A."/>
            <person name="Anishchenko I.M."/>
            <person name="Voigt K."/>
            <person name="de Hoog G.S."/>
            <person name="Smith M.E."/>
            <person name="Heitman J."/>
            <person name="Vilgalys R."/>
            <person name="Stajich J.E."/>
        </authorList>
    </citation>
    <scope>NUCLEOTIDE SEQUENCE [LARGE SCALE GENOMIC DNA]</scope>
    <source>
        <strain evidence="6 7">LSU 92-RS-03</strain>
    </source>
</reference>
<dbReference type="InterPro" id="IPR041661">
    <property type="entry name" value="ZN622/Rei1/Reh1_Znf-C2H2"/>
</dbReference>
<keyword evidence="7" id="KW-1185">Reference proteome</keyword>
<feature type="region of interest" description="Disordered" evidence="4">
    <location>
        <begin position="1"/>
        <end position="30"/>
    </location>
</feature>
<feature type="compositionally biased region" description="Acidic residues" evidence="4">
    <location>
        <begin position="16"/>
        <end position="30"/>
    </location>
</feature>
<accession>A0A367IVH8</accession>
<feature type="domain" description="ZN622/Rei1/Reh1 zinc finger C2H2-type" evidence="5">
    <location>
        <begin position="37"/>
        <end position="134"/>
    </location>
</feature>
<gene>
    <name evidence="6" type="ORF">CU098_008281</name>
</gene>
<dbReference type="PANTHER" id="PTHR13267:SF3">
    <property type="entry name" value="ZINC FINGER PROTEIN 277"/>
    <property type="match status" value="1"/>
</dbReference>
<protein>
    <recommendedName>
        <fullName evidence="5">ZN622/Rei1/Reh1 zinc finger C2H2-type domain-containing protein</fullName>
    </recommendedName>
</protein>
<evidence type="ECO:0000256" key="1">
    <source>
        <dbReference type="ARBA" id="ARBA00022723"/>
    </source>
</evidence>
<keyword evidence="3" id="KW-0862">Zinc</keyword>
<dbReference type="EMBL" id="PJQM01005405">
    <property type="protein sequence ID" value="RCH81700.1"/>
    <property type="molecule type" value="Genomic_DNA"/>
</dbReference>
<keyword evidence="2" id="KW-0863">Zinc-finger</keyword>
<sequence length="155" mass="18108">PGKNWESFEHDHGESDDGERGEETWDDWEEEPESTMCLFDTHVLNSPKETLEHMKNEHAFDLSEIRKKKELDFYQTIVLINYIRHQSSLSTCFSCGTNLESLSNLPEHLKEKNCIASLNKEAEFWKDPKYLMPTYENDPLLTGFEDSEDSENEGQ</sequence>
<dbReference type="AlphaFoldDB" id="A0A367IVH8"/>
<keyword evidence="1" id="KW-0479">Metal-binding</keyword>
<dbReference type="OrthoDB" id="7848332at2759"/>
<dbReference type="GO" id="GO:0008270">
    <property type="term" value="F:zinc ion binding"/>
    <property type="evidence" value="ECO:0007669"/>
    <property type="project" value="UniProtKB-KW"/>
</dbReference>
<evidence type="ECO:0000313" key="7">
    <source>
        <dbReference type="Proteomes" id="UP000253551"/>
    </source>
</evidence>
<feature type="compositionally biased region" description="Basic and acidic residues" evidence="4">
    <location>
        <begin position="1"/>
        <end position="15"/>
    </location>
</feature>
<evidence type="ECO:0000259" key="5">
    <source>
        <dbReference type="Pfam" id="PF12756"/>
    </source>
</evidence>
<evidence type="ECO:0000256" key="3">
    <source>
        <dbReference type="ARBA" id="ARBA00022833"/>
    </source>
</evidence>
<dbReference type="InterPro" id="IPR040048">
    <property type="entry name" value="ZNF277"/>
</dbReference>
<dbReference type="Proteomes" id="UP000253551">
    <property type="component" value="Unassembled WGS sequence"/>
</dbReference>
<dbReference type="STRING" id="4846.A0A367IVH8"/>
<dbReference type="PANTHER" id="PTHR13267">
    <property type="entry name" value="ZINC FINGER PROTEIN 277"/>
    <property type="match status" value="1"/>
</dbReference>
<proteinExistence type="predicted"/>
<evidence type="ECO:0000256" key="4">
    <source>
        <dbReference type="SAM" id="MobiDB-lite"/>
    </source>
</evidence>
<evidence type="ECO:0000256" key="2">
    <source>
        <dbReference type="ARBA" id="ARBA00022771"/>
    </source>
</evidence>
<feature type="non-terminal residue" evidence="6">
    <location>
        <position position="1"/>
    </location>
</feature>
<evidence type="ECO:0000313" key="6">
    <source>
        <dbReference type="EMBL" id="RCH81700.1"/>
    </source>
</evidence>
<dbReference type="InterPro" id="IPR036236">
    <property type="entry name" value="Znf_C2H2_sf"/>
</dbReference>